<dbReference type="CDD" id="cd16409">
    <property type="entry name" value="ParB_N_like"/>
    <property type="match status" value="1"/>
</dbReference>
<reference evidence="3" key="1">
    <citation type="journal article" date="2019" name="Int. J. Syst. Evol. Microbiol.">
        <title>The Global Catalogue of Microorganisms (GCM) 10K type strain sequencing project: providing services to taxonomists for standard genome sequencing and annotation.</title>
        <authorList>
            <consortium name="The Broad Institute Genomics Platform"/>
            <consortium name="The Broad Institute Genome Sequencing Center for Infectious Disease"/>
            <person name="Wu L."/>
            <person name="Ma J."/>
        </authorList>
    </citation>
    <scope>NUCLEOTIDE SEQUENCE [LARGE SCALE GENOMIC DNA]</scope>
    <source>
        <strain evidence="3">KCTC 52677</strain>
    </source>
</reference>
<dbReference type="SUPFAM" id="SSF110849">
    <property type="entry name" value="ParB/Sulfiredoxin"/>
    <property type="match status" value="1"/>
</dbReference>
<dbReference type="InterPro" id="IPR050336">
    <property type="entry name" value="Chromosome_partition/occlusion"/>
</dbReference>
<evidence type="ECO:0000259" key="1">
    <source>
        <dbReference type="SMART" id="SM00470"/>
    </source>
</evidence>
<evidence type="ECO:0000313" key="2">
    <source>
        <dbReference type="EMBL" id="MFC3074652.1"/>
    </source>
</evidence>
<dbReference type="EMBL" id="JBHRSP010000025">
    <property type="protein sequence ID" value="MFC3074652.1"/>
    <property type="molecule type" value="Genomic_DNA"/>
</dbReference>
<dbReference type="SMART" id="SM00470">
    <property type="entry name" value="ParB"/>
    <property type="match status" value="1"/>
</dbReference>
<dbReference type="InterPro" id="IPR003115">
    <property type="entry name" value="ParB_N"/>
</dbReference>
<accession>A0ABV7DI84</accession>
<dbReference type="Gene3D" id="3.90.1530.30">
    <property type="match status" value="1"/>
</dbReference>
<gene>
    <name evidence="2" type="ORF">ACFOHH_16190</name>
</gene>
<proteinExistence type="predicted"/>
<dbReference type="InterPro" id="IPR036086">
    <property type="entry name" value="ParB/Sulfiredoxin_sf"/>
</dbReference>
<evidence type="ECO:0000313" key="3">
    <source>
        <dbReference type="Proteomes" id="UP001595377"/>
    </source>
</evidence>
<dbReference type="Pfam" id="PF02195">
    <property type="entry name" value="ParB_N"/>
    <property type="match status" value="1"/>
</dbReference>
<dbReference type="RefSeq" id="WP_257317226.1">
    <property type="nucleotide sequence ID" value="NZ_JANFDG010000026.1"/>
</dbReference>
<dbReference type="PANTHER" id="PTHR33375">
    <property type="entry name" value="CHROMOSOME-PARTITIONING PROTEIN PARB-RELATED"/>
    <property type="match status" value="1"/>
</dbReference>
<dbReference type="PANTHER" id="PTHR33375:SF1">
    <property type="entry name" value="CHROMOSOME-PARTITIONING PROTEIN PARB-RELATED"/>
    <property type="match status" value="1"/>
</dbReference>
<feature type="domain" description="ParB-like N-terminal" evidence="1">
    <location>
        <begin position="5"/>
        <end position="98"/>
    </location>
</feature>
<dbReference type="Gene3D" id="1.10.10.2830">
    <property type="match status" value="1"/>
</dbReference>
<sequence>MAELIRLKLKDLFRGERLRPVDMDVAAAIGASFEERGQISPITVRRTPAKNKGATPFTLIVGGHRCAAADIIGWEELDALVVQADGAEAQMMEIAENLYRNELSALDRAIFVLKYRELWEDQHGKIEKNSDRDPKGHYAPSVFSNGRELAKSVQERLGFSPDKYKRANRIGQNLHPILRAAVRGTEAETDQSKLLKLAKLPADDQLRIAAALKEKPDLKLALSWLKPEKPAVDLQAALLNKLIAAWDGASEQTRHEFLVHIGVEPDTGLADLMGEIKREGKAA</sequence>
<keyword evidence="3" id="KW-1185">Reference proteome</keyword>
<protein>
    <submittedName>
        <fullName evidence="2">ParB N-terminal domain-containing protein</fullName>
    </submittedName>
</protein>
<name>A0ABV7DI84_9HYPH</name>
<organism evidence="2 3">
    <name type="scientific">Shinella pollutisoli</name>
    <dbReference type="NCBI Taxonomy" id="2250594"/>
    <lineage>
        <taxon>Bacteria</taxon>
        <taxon>Pseudomonadati</taxon>
        <taxon>Pseudomonadota</taxon>
        <taxon>Alphaproteobacteria</taxon>
        <taxon>Hyphomicrobiales</taxon>
        <taxon>Rhizobiaceae</taxon>
        <taxon>Shinella</taxon>
    </lineage>
</organism>
<comment type="caution">
    <text evidence="2">The sequence shown here is derived from an EMBL/GenBank/DDBJ whole genome shotgun (WGS) entry which is preliminary data.</text>
</comment>
<dbReference type="Proteomes" id="UP001595377">
    <property type="component" value="Unassembled WGS sequence"/>
</dbReference>